<dbReference type="PROSITE" id="PS50011">
    <property type="entry name" value="PROTEIN_KINASE_DOM"/>
    <property type="match status" value="1"/>
</dbReference>
<evidence type="ECO:0000256" key="2">
    <source>
        <dbReference type="ARBA" id="ARBA00022741"/>
    </source>
</evidence>
<dbReference type="RefSeq" id="WP_153825342.1">
    <property type="nucleotide sequence ID" value="NZ_WJIE01000039.1"/>
</dbReference>
<name>A0A6N7Q777_9BACT</name>
<dbReference type="GO" id="GO:0004674">
    <property type="term" value="F:protein serine/threonine kinase activity"/>
    <property type="evidence" value="ECO:0007669"/>
    <property type="project" value="TreeGrafter"/>
</dbReference>
<dbReference type="CDD" id="cd14014">
    <property type="entry name" value="STKc_PknB_like"/>
    <property type="match status" value="1"/>
</dbReference>
<keyword evidence="2" id="KW-0547">Nucleotide-binding</keyword>
<dbReference type="Proteomes" id="UP000440224">
    <property type="component" value="Unassembled WGS sequence"/>
</dbReference>
<evidence type="ECO:0000313" key="8">
    <source>
        <dbReference type="Proteomes" id="UP000440224"/>
    </source>
</evidence>
<organism evidence="7 8">
    <name type="scientific">Polyangium spumosum</name>
    <dbReference type="NCBI Taxonomy" id="889282"/>
    <lineage>
        <taxon>Bacteria</taxon>
        <taxon>Pseudomonadati</taxon>
        <taxon>Myxococcota</taxon>
        <taxon>Polyangia</taxon>
        <taxon>Polyangiales</taxon>
        <taxon>Polyangiaceae</taxon>
        <taxon>Polyangium</taxon>
    </lineage>
</organism>
<sequence>MAGERGDYKVTKGTPIGRGGCATVYRAVHKPTQREVAFKESFSTEYARRRMAREIDIQRGLVHPNVMPILDADPKGKWFIMPLADGDLRKLSPLTHPAIVAMVTDVSGGLETAHAAGHVHRDVTPGNILRVTENGGSRFVVADWGLVRQPHGKTTAILTSDTRFIGTLGYAAPEMYHDPHGATFTADVYSLGRVVSYLATGKDPDPVMIQSNLPEGPWYKFVHQTTLLDPKARPQSMAEVRALLATVVEEKPSPIAPAANLAECAETARRTLASLRRQLESEVRRFCIAISRSTVDSEIVGTTIRVKAVLEPGGVMALPHAIPLIVSATMVGARLTVRAGLGHKEDGELRAVGHGWDEIDSTAFAQIESALLALLKEV</sequence>
<evidence type="ECO:0000256" key="3">
    <source>
        <dbReference type="ARBA" id="ARBA00022777"/>
    </source>
</evidence>
<comment type="caution">
    <text evidence="7">The sequence shown here is derived from an EMBL/GenBank/DDBJ whole genome shotgun (WGS) entry which is preliminary data.</text>
</comment>
<dbReference type="PANTHER" id="PTHR43289:SF6">
    <property type="entry name" value="SERINE_THREONINE-PROTEIN KINASE NEKL-3"/>
    <property type="match status" value="1"/>
</dbReference>
<dbReference type="AlphaFoldDB" id="A0A6N7Q777"/>
<dbReference type="SUPFAM" id="SSF56112">
    <property type="entry name" value="Protein kinase-like (PK-like)"/>
    <property type="match status" value="1"/>
</dbReference>
<dbReference type="EMBL" id="WJIE01000039">
    <property type="protein sequence ID" value="MRG98575.1"/>
    <property type="molecule type" value="Genomic_DNA"/>
</dbReference>
<feature type="domain" description="Protein kinase" evidence="6">
    <location>
        <begin position="10"/>
        <end position="272"/>
    </location>
</feature>
<gene>
    <name evidence="7" type="ORF">GF068_42685</name>
</gene>
<feature type="coiled-coil region" evidence="5">
    <location>
        <begin position="258"/>
        <end position="285"/>
    </location>
</feature>
<reference evidence="7 8" key="1">
    <citation type="submission" date="2019-10" db="EMBL/GenBank/DDBJ databases">
        <title>A soil myxobacterium in the family Polyangiaceae.</title>
        <authorList>
            <person name="Li Y."/>
            <person name="Wang J."/>
        </authorList>
    </citation>
    <scope>NUCLEOTIDE SEQUENCE [LARGE SCALE GENOMIC DNA]</scope>
    <source>
        <strain evidence="7 8">DSM 14734</strain>
    </source>
</reference>
<dbReference type="InterPro" id="IPR011009">
    <property type="entry name" value="Kinase-like_dom_sf"/>
</dbReference>
<evidence type="ECO:0000313" key="7">
    <source>
        <dbReference type="EMBL" id="MRG98575.1"/>
    </source>
</evidence>
<evidence type="ECO:0000256" key="5">
    <source>
        <dbReference type="SAM" id="Coils"/>
    </source>
</evidence>
<keyword evidence="8" id="KW-1185">Reference proteome</keyword>
<proteinExistence type="predicted"/>
<dbReference type="Gene3D" id="1.10.510.10">
    <property type="entry name" value="Transferase(Phosphotransferase) domain 1"/>
    <property type="match status" value="1"/>
</dbReference>
<protein>
    <submittedName>
        <fullName evidence="7">Protein kinase</fullName>
    </submittedName>
</protein>
<dbReference type="OrthoDB" id="7061676at2"/>
<evidence type="ECO:0000256" key="1">
    <source>
        <dbReference type="ARBA" id="ARBA00022679"/>
    </source>
</evidence>
<dbReference type="InterPro" id="IPR000719">
    <property type="entry name" value="Prot_kinase_dom"/>
</dbReference>
<keyword evidence="3 7" id="KW-0418">Kinase</keyword>
<keyword evidence="1" id="KW-0808">Transferase</keyword>
<dbReference type="Pfam" id="PF00069">
    <property type="entry name" value="Pkinase"/>
    <property type="match status" value="1"/>
</dbReference>
<evidence type="ECO:0000259" key="6">
    <source>
        <dbReference type="PROSITE" id="PS50011"/>
    </source>
</evidence>
<accession>A0A6N7Q777</accession>
<dbReference type="PANTHER" id="PTHR43289">
    <property type="entry name" value="MITOGEN-ACTIVATED PROTEIN KINASE KINASE KINASE 20-RELATED"/>
    <property type="match status" value="1"/>
</dbReference>
<dbReference type="GO" id="GO:0005524">
    <property type="term" value="F:ATP binding"/>
    <property type="evidence" value="ECO:0007669"/>
    <property type="project" value="UniProtKB-KW"/>
</dbReference>
<keyword evidence="4" id="KW-0067">ATP-binding</keyword>
<evidence type="ECO:0000256" key="4">
    <source>
        <dbReference type="ARBA" id="ARBA00022840"/>
    </source>
</evidence>
<keyword evidence="5" id="KW-0175">Coiled coil</keyword>